<dbReference type="PANTHER" id="PTHR43699">
    <property type="entry name" value="3-DEHYDROQUINATE DEHYDRATASE"/>
    <property type="match status" value="1"/>
</dbReference>
<comment type="subunit">
    <text evidence="5">Homodimer.</text>
</comment>
<dbReference type="RefSeq" id="WP_098178044.1">
    <property type="nucleotide sequence ID" value="NZ_NUEQ01000123.1"/>
</dbReference>
<keyword evidence="2 5" id="KW-0057">Aromatic amino acid biosynthesis</keyword>
<dbReference type="FunFam" id="3.20.20.70:FF:000047">
    <property type="entry name" value="3-dehydroquinate dehydratase"/>
    <property type="match status" value="1"/>
</dbReference>
<comment type="catalytic activity">
    <reaction evidence="1 5">
        <text>3-dehydroquinate = 3-dehydroshikimate + H2O</text>
        <dbReference type="Rhea" id="RHEA:21096"/>
        <dbReference type="ChEBI" id="CHEBI:15377"/>
        <dbReference type="ChEBI" id="CHEBI:16630"/>
        <dbReference type="ChEBI" id="CHEBI:32364"/>
        <dbReference type="EC" id="4.2.1.10"/>
    </reaction>
</comment>
<comment type="similarity">
    <text evidence="5">Belongs to the type-I 3-dehydroquinase family.</text>
</comment>
<comment type="pathway">
    <text evidence="5">Metabolic intermediate biosynthesis; chorismate biosynthesis; chorismate from D-erythrose 4-phosphate and phosphoenolpyruvate: step 3/7.</text>
</comment>
<keyword evidence="4 5" id="KW-0704">Schiff base</keyword>
<feature type="binding site" evidence="5">
    <location>
        <begin position="48"/>
        <end position="50"/>
    </location>
    <ligand>
        <name>3-dehydroquinate</name>
        <dbReference type="ChEBI" id="CHEBI:32364"/>
    </ligand>
</feature>
<accession>A0AAX0RUS7</accession>
<sequence length="255" mass="28590">MQTITITIKNVKIGEGVPKIIVPLMGTTQEELLQEVETVKSLEPDIIEWRVDVYEHVESLNSVSEMISKLRKALPSTLLLFTFRSHKEGGNKEITDQYYFELLHTAIRTKNIDLVDVELFYEESDVKATVKVAEENGVYVIMCNHDFHKTPAKEEIIYRLRKMQEYGAHIPKIAVMPQSVDDLLVLLDATHTMKTKYADRPFITMSMSGTGLVSRLTGAVFGSACTFGAGKEASAPGQIPVSQLRSVLETIDQNI</sequence>
<dbReference type="AlphaFoldDB" id="A0AAX0RUS7"/>
<feature type="active site" description="Schiff-base intermediate with substrate" evidence="5">
    <location>
        <position position="172"/>
    </location>
</feature>
<keyword evidence="5" id="KW-0028">Amino-acid biosynthesis</keyword>
<gene>
    <name evidence="5" type="primary">aroD</name>
    <name evidence="6" type="ORF">CN689_26765</name>
</gene>
<dbReference type="EMBL" id="NUEQ01000123">
    <property type="protein sequence ID" value="PEJ24907.1"/>
    <property type="molecule type" value="Genomic_DNA"/>
</dbReference>
<evidence type="ECO:0000256" key="2">
    <source>
        <dbReference type="ARBA" id="ARBA00023141"/>
    </source>
</evidence>
<dbReference type="GO" id="GO:0009073">
    <property type="term" value="P:aromatic amino acid family biosynthetic process"/>
    <property type="evidence" value="ECO:0007669"/>
    <property type="project" value="UniProtKB-KW"/>
</dbReference>
<organism evidence="6 7">
    <name type="scientific">Peribacillus butanolivorans</name>
    <dbReference type="NCBI Taxonomy" id="421767"/>
    <lineage>
        <taxon>Bacteria</taxon>
        <taxon>Bacillati</taxon>
        <taxon>Bacillota</taxon>
        <taxon>Bacilli</taxon>
        <taxon>Bacillales</taxon>
        <taxon>Bacillaceae</taxon>
        <taxon>Peribacillus</taxon>
    </lineage>
</organism>
<feature type="active site" description="Proton donor/acceptor" evidence="5">
    <location>
        <position position="145"/>
    </location>
</feature>
<feature type="binding site" evidence="5">
    <location>
        <position position="238"/>
    </location>
    <ligand>
        <name>3-dehydroquinate</name>
        <dbReference type="ChEBI" id="CHEBI:32364"/>
    </ligand>
</feature>
<dbReference type="InterPro" id="IPR013785">
    <property type="entry name" value="Aldolase_TIM"/>
</dbReference>
<dbReference type="PANTHER" id="PTHR43699:SF1">
    <property type="entry name" value="3-DEHYDROQUINATE DEHYDRATASE"/>
    <property type="match status" value="1"/>
</dbReference>
<evidence type="ECO:0000313" key="6">
    <source>
        <dbReference type="EMBL" id="PEJ24907.1"/>
    </source>
</evidence>
<dbReference type="NCBIfam" id="TIGR01093">
    <property type="entry name" value="aroD"/>
    <property type="match status" value="1"/>
</dbReference>
<feature type="binding site" evidence="5">
    <location>
        <position position="215"/>
    </location>
    <ligand>
        <name>3-dehydroquinate</name>
        <dbReference type="ChEBI" id="CHEBI:32364"/>
    </ligand>
</feature>
<comment type="caution">
    <text evidence="5">Lacks conserved residue(s) required for the propagation of feature annotation.</text>
</comment>
<proteinExistence type="inferred from homology"/>
<evidence type="ECO:0000256" key="1">
    <source>
        <dbReference type="ARBA" id="ARBA00001864"/>
    </source>
</evidence>
<protein>
    <recommendedName>
        <fullName evidence="5">3-dehydroquinate dehydratase</fullName>
        <shortName evidence="5">3-dehydroquinase</shortName>
        <ecNumber evidence="5">4.2.1.10</ecNumber>
    </recommendedName>
    <alternativeName>
        <fullName evidence="5">Type I DHQase</fullName>
    </alternativeName>
    <alternativeName>
        <fullName evidence="5">Type I dehydroquinase</fullName>
        <shortName evidence="5">DHQ1</shortName>
    </alternativeName>
</protein>
<feature type="binding site" evidence="5">
    <location>
        <position position="234"/>
    </location>
    <ligand>
        <name>3-dehydroquinate</name>
        <dbReference type="ChEBI" id="CHEBI:32364"/>
    </ligand>
</feature>
<dbReference type="GO" id="GO:0003855">
    <property type="term" value="F:3-dehydroquinate dehydratase activity"/>
    <property type="evidence" value="ECO:0007669"/>
    <property type="project" value="UniProtKB-UniRule"/>
</dbReference>
<dbReference type="PROSITE" id="PS01028">
    <property type="entry name" value="DEHYDROQUINASE_I"/>
    <property type="match status" value="1"/>
</dbReference>
<reference evidence="6 7" key="1">
    <citation type="submission" date="2017-09" db="EMBL/GenBank/DDBJ databases">
        <title>Large-scale bioinformatics analysis of Bacillus genomes uncovers conserved roles of natural products in bacterial physiology.</title>
        <authorList>
            <consortium name="Agbiome Team Llc"/>
            <person name="Bleich R.M."/>
            <person name="Kirk G.J."/>
            <person name="Santa Maria K.C."/>
            <person name="Allen S.E."/>
            <person name="Farag S."/>
            <person name="Shank E.A."/>
            <person name="Bowers A."/>
        </authorList>
    </citation>
    <scope>NUCLEOTIDE SEQUENCE [LARGE SCALE GENOMIC DNA]</scope>
    <source>
        <strain evidence="6 7">AFS003229</strain>
    </source>
</reference>
<feature type="binding site" evidence="5">
    <location>
        <position position="84"/>
    </location>
    <ligand>
        <name>3-dehydroquinate</name>
        <dbReference type="ChEBI" id="CHEBI:32364"/>
    </ligand>
</feature>
<keyword evidence="3 5" id="KW-0456">Lyase</keyword>
<dbReference type="GO" id="GO:0009423">
    <property type="term" value="P:chorismate biosynthetic process"/>
    <property type="evidence" value="ECO:0007669"/>
    <property type="project" value="UniProtKB-UniRule"/>
</dbReference>
<evidence type="ECO:0000256" key="3">
    <source>
        <dbReference type="ARBA" id="ARBA00023239"/>
    </source>
</evidence>
<dbReference type="InterPro" id="IPR018508">
    <property type="entry name" value="3-dehydroquinate_DH_AS"/>
</dbReference>
<dbReference type="EC" id="4.2.1.10" evidence="5"/>
<dbReference type="CDD" id="cd00502">
    <property type="entry name" value="DHQase_I"/>
    <property type="match status" value="1"/>
</dbReference>
<dbReference type="Proteomes" id="UP000220106">
    <property type="component" value="Unassembled WGS sequence"/>
</dbReference>
<dbReference type="GO" id="GO:0008652">
    <property type="term" value="P:amino acid biosynthetic process"/>
    <property type="evidence" value="ECO:0007669"/>
    <property type="project" value="UniProtKB-KW"/>
</dbReference>
<dbReference type="Pfam" id="PF01487">
    <property type="entry name" value="DHquinase_I"/>
    <property type="match status" value="1"/>
</dbReference>
<dbReference type="InterPro" id="IPR001381">
    <property type="entry name" value="DHquinase_I"/>
</dbReference>
<comment type="function">
    <text evidence="5">Involved in the third step of the chorismate pathway, which leads to the biosynthesis of aromatic amino acids. Catalyzes the cis-dehydration of 3-dehydroquinate (DHQ) and introduces the first double bond of the aromatic ring to yield 3-dehydroshikimate.</text>
</comment>
<evidence type="ECO:0000256" key="4">
    <source>
        <dbReference type="ARBA" id="ARBA00023270"/>
    </source>
</evidence>
<dbReference type="GO" id="GO:0046279">
    <property type="term" value="P:3,4-dihydroxybenzoate biosynthetic process"/>
    <property type="evidence" value="ECO:0007669"/>
    <property type="project" value="UniProtKB-ARBA"/>
</dbReference>
<name>A0AAX0RUS7_9BACI</name>
<evidence type="ECO:0000313" key="7">
    <source>
        <dbReference type="Proteomes" id="UP000220106"/>
    </source>
</evidence>
<dbReference type="SUPFAM" id="SSF51569">
    <property type="entry name" value="Aldolase"/>
    <property type="match status" value="1"/>
</dbReference>
<evidence type="ECO:0000256" key="5">
    <source>
        <dbReference type="HAMAP-Rule" id="MF_00214"/>
    </source>
</evidence>
<dbReference type="InterPro" id="IPR050146">
    <property type="entry name" value="Type-I_3-dehydroquinase"/>
</dbReference>
<comment type="caution">
    <text evidence="6">The sequence shown here is derived from an EMBL/GenBank/DDBJ whole genome shotgun (WGS) entry which is preliminary data.</text>
</comment>
<dbReference type="Gene3D" id="3.20.20.70">
    <property type="entry name" value="Aldolase class I"/>
    <property type="match status" value="1"/>
</dbReference>
<dbReference type="HAMAP" id="MF_00214">
    <property type="entry name" value="AroD"/>
    <property type="match status" value="1"/>
</dbReference>